<organism evidence="3">
    <name type="scientific">Gongylonema pulchrum</name>
    <dbReference type="NCBI Taxonomy" id="637853"/>
    <lineage>
        <taxon>Eukaryota</taxon>
        <taxon>Metazoa</taxon>
        <taxon>Ecdysozoa</taxon>
        <taxon>Nematoda</taxon>
        <taxon>Chromadorea</taxon>
        <taxon>Rhabditida</taxon>
        <taxon>Spirurina</taxon>
        <taxon>Spiruromorpha</taxon>
        <taxon>Spiruroidea</taxon>
        <taxon>Gongylonematidae</taxon>
        <taxon>Gongylonema</taxon>
    </lineage>
</organism>
<evidence type="ECO:0000313" key="1">
    <source>
        <dbReference type="EMBL" id="VDN36924.1"/>
    </source>
</evidence>
<name>A0A183EIP6_9BILA</name>
<gene>
    <name evidence="1" type="ORF">GPUH_LOCUS20837</name>
</gene>
<dbReference type="EMBL" id="UYRT01091248">
    <property type="protein sequence ID" value="VDN36924.1"/>
    <property type="molecule type" value="Genomic_DNA"/>
</dbReference>
<dbReference type="AlphaFoldDB" id="A0A183EIP6"/>
<keyword evidence="2" id="KW-1185">Reference proteome</keyword>
<proteinExistence type="predicted"/>
<reference evidence="1 2" key="2">
    <citation type="submission" date="2018-11" db="EMBL/GenBank/DDBJ databases">
        <authorList>
            <consortium name="Pathogen Informatics"/>
        </authorList>
    </citation>
    <scope>NUCLEOTIDE SEQUENCE [LARGE SCALE GENOMIC DNA]</scope>
</reference>
<evidence type="ECO:0000313" key="2">
    <source>
        <dbReference type="Proteomes" id="UP000271098"/>
    </source>
</evidence>
<reference evidence="3" key="1">
    <citation type="submission" date="2016-06" db="UniProtKB">
        <authorList>
            <consortium name="WormBaseParasite"/>
        </authorList>
    </citation>
    <scope>IDENTIFICATION</scope>
</reference>
<dbReference type="Proteomes" id="UP000271098">
    <property type="component" value="Unassembled WGS sequence"/>
</dbReference>
<evidence type="ECO:0000313" key="3">
    <source>
        <dbReference type="WBParaSite" id="GPUH_0002086201-mRNA-1"/>
    </source>
</evidence>
<protein>
    <submittedName>
        <fullName evidence="3">Copper amine oxidase</fullName>
    </submittedName>
</protein>
<sequence length="95" mass="10615">MYRYQVFPGETMTMKVGSNTKDVKIGLHAVKDRKLIVKDGEITDFGKKKFGDLLSFEGGVFKIKDVSQQNAGGYSYSLKGNPKMPMMNVVSVFEI</sequence>
<dbReference type="WBParaSite" id="GPUH_0002086201-mRNA-1">
    <property type="protein sequence ID" value="GPUH_0002086201-mRNA-1"/>
    <property type="gene ID" value="GPUH_0002086201"/>
</dbReference>
<accession>A0A183EIP6</accession>
<dbReference type="OrthoDB" id="5815737at2759"/>